<dbReference type="InterPro" id="IPR013785">
    <property type="entry name" value="Aldolase_TIM"/>
</dbReference>
<dbReference type="InterPro" id="IPR001468">
    <property type="entry name" value="Indole-3-GlycerolPSynthase_CS"/>
</dbReference>
<evidence type="ECO:0000256" key="8">
    <source>
        <dbReference type="HAMAP-Rule" id="MF_00134"/>
    </source>
</evidence>
<dbReference type="AlphaFoldDB" id="A0A523QLU2"/>
<dbReference type="PANTHER" id="PTHR22854:SF2">
    <property type="entry name" value="INDOLE-3-GLYCEROL-PHOSPHATE SYNTHASE"/>
    <property type="match status" value="1"/>
</dbReference>
<dbReference type="NCBIfam" id="NF001377">
    <property type="entry name" value="PRK00278.2-4"/>
    <property type="match status" value="1"/>
</dbReference>
<evidence type="ECO:0000256" key="7">
    <source>
        <dbReference type="ARBA" id="ARBA00023239"/>
    </source>
</evidence>
<dbReference type="GO" id="GO:0004640">
    <property type="term" value="F:phosphoribosylanthranilate isomerase activity"/>
    <property type="evidence" value="ECO:0007669"/>
    <property type="project" value="TreeGrafter"/>
</dbReference>
<dbReference type="UniPathway" id="UPA00035">
    <property type="reaction ID" value="UER00043"/>
</dbReference>
<proteinExistence type="inferred from homology"/>
<dbReference type="HAMAP" id="MF_00134_B">
    <property type="entry name" value="IGPS_B"/>
    <property type="match status" value="1"/>
</dbReference>
<reference evidence="10 11" key="1">
    <citation type="submission" date="2019-03" db="EMBL/GenBank/DDBJ databases">
        <title>Metabolic potential of uncultured bacteria and archaea associated with petroleum seepage in deep-sea sediments.</title>
        <authorList>
            <person name="Dong X."/>
            <person name="Hubert C."/>
        </authorList>
    </citation>
    <scope>NUCLEOTIDE SEQUENCE [LARGE SCALE GENOMIC DNA]</scope>
    <source>
        <strain evidence="10">E44_bin92</strain>
    </source>
</reference>
<comment type="caution">
    <text evidence="10">The sequence shown here is derived from an EMBL/GenBank/DDBJ whole genome shotgun (WGS) entry which is preliminary data.</text>
</comment>
<protein>
    <recommendedName>
        <fullName evidence="8">Indole-3-glycerol phosphate synthase</fullName>
        <shortName evidence="8">IGPS</shortName>
        <ecNumber evidence="8">4.1.1.48</ecNumber>
    </recommendedName>
</protein>
<dbReference type="EC" id="4.1.1.48" evidence="8"/>
<dbReference type="GO" id="GO:0000162">
    <property type="term" value="P:L-tryptophan biosynthetic process"/>
    <property type="evidence" value="ECO:0007669"/>
    <property type="project" value="UniProtKB-UniRule"/>
</dbReference>
<dbReference type="EMBL" id="SOKU01000049">
    <property type="protein sequence ID" value="TES86764.1"/>
    <property type="molecule type" value="Genomic_DNA"/>
</dbReference>
<keyword evidence="3 8" id="KW-0028">Amino-acid biosynthesis</keyword>
<evidence type="ECO:0000256" key="5">
    <source>
        <dbReference type="ARBA" id="ARBA00022822"/>
    </source>
</evidence>
<evidence type="ECO:0000256" key="2">
    <source>
        <dbReference type="ARBA" id="ARBA00004696"/>
    </source>
</evidence>
<organism evidence="10 11">
    <name type="scientific">Aerophobetes bacterium</name>
    <dbReference type="NCBI Taxonomy" id="2030807"/>
    <lineage>
        <taxon>Bacteria</taxon>
        <taxon>Candidatus Aerophobota</taxon>
    </lineage>
</organism>
<dbReference type="CDD" id="cd00331">
    <property type="entry name" value="IGPS"/>
    <property type="match status" value="1"/>
</dbReference>
<dbReference type="PANTHER" id="PTHR22854">
    <property type="entry name" value="TRYPTOPHAN BIOSYNTHESIS PROTEIN"/>
    <property type="match status" value="1"/>
</dbReference>
<evidence type="ECO:0000256" key="3">
    <source>
        <dbReference type="ARBA" id="ARBA00022605"/>
    </source>
</evidence>
<dbReference type="InterPro" id="IPR011060">
    <property type="entry name" value="RibuloseP-bd_barrel"/>
</dbReference>
<name>A0A523QLU2_UNCAE</name>
<gene>
    <name evidence="8 10" type="primary">trpC</name>
    <name evidence="10" type="ORF">E3J95_01170</name>
</gene>
<sequence length="264" mass="29538">MILDEIVDNKLKELAERKKDVPLEALRSRIAALTPTRNFREAVSSSGGTNIIAEIKKSSPSGGVILENYDPEELARVYEESGASAISVLTDQKFFGGDLDDLAKARRVSFLPILAKEFILDEYQIYEARLLGADAILLIARILSRNKLREYLDLASKLELDCLVEIHADHEWRRIRGLPLDMVGINNRNLASLKVDIEVSFSLIKKIPSGVTVVSESGICSREDIRRLKEMGVNAFLIGEVLLRTGDVGRKLRELVGREPLKKR</sequence>
<dbReference type="InterPro" id="IPR045186">
    <property type="entry name" value="Indole-3-glycerol_P_synth"/>
</dbReference>
<keyword evidence="4 8" id="KW-0210">Decarboxylase</keyword>
<accession>A0A523QLU2</accession>
<keyword evidence="7 8" id="KW-0456">Lyase</keyword>
<dbReference type="InterPro" id="IPR013798">
    <property type="entry name" value="Indole-3-glycerol_P_synth_dom"/>
</dbReference>
<comment type="pathway">
    <text evidence="2 8">Amino-acid biosynthesis; L-tryptophan biosynthesis; L-tryptophan from chorismate: step 4/5.</text>
</comment>
<keyword evidence="6 8" id="KW-0057">Aromatic amino acid biosynthesis</keyword>
<dbReference type="GO" id="GO:0004425">
    <property type="term" value="F:indole-3-glycerol-phosphate synthase activity"/>
    <property type="evidence" value="ECO:0007669"/>
    <property type="project" value="UniProtKB-UniRule"/>
</dbReference>
<keyword evidence="5 8" id="KW-0822">Tryptophan biosynthesis</keyword>
<comment type="similarity">
    <text evidence="8">Belongs to the TrpC family.</text>
</comment>
<comment type="catalytic activity">
    <reaction evidence="1 8">
        <text>1-(2-carboxyphenylamino)-1-deoxy-D-ribulose 5-phosphate + H(+) = (1S,2R)-1-C-(indol-3-yl)glycerol 3-phosphate + CO2 + H2O</text>
        <dbReference type="Rhea" id="RHEA:23476"/>
        <dbReference type="ChEBI" id="CHEBI:15377"/>
        <dbReference type="ChEBI" id="CHEBI:15378"/>
        <dbReference type="ChEBI" id="CHEBI:16526"/>
        <dbReference type="ChEBI" id="CHEBI:58613"/>
        <dbReference type="ChEBI" id="CHEBI:58866"/>
        <dbReference type="EC" id="4.1.1.48"/>
    </reaction>
</comment>
<evidence type="ECO:0000313" key="10">
    <source>
        <dbReference type="EMBL" id="TES86764.1"/>
    </source>
</evidence>
<dbReference type="FunFam" id="3.20.20.70:FF:000024">
    <property type="entry name" value="Indole-3-glycerol phosphate synthase"/>
    <property type="match status" value="1"/>
</dbReference>
<evidence type="ECO:0000313" key="11">
    <source>
        <dbReference type="Proteomes" id="UP000320781"/>
    </source>
</evidence>
<dbReference type="SUPFAM" id="SSF51366">
    <property type="entry name" value="Ribulose-phoshate binding barrel"/>
    <property type="match status" value="1"/>
</dbReference>
<dbReference type="PROSITE" id="PS00614">
    <property type="entry name" value="IGPS"/>
    <property type="match status" value="1"/>
</dbReference>
<evidence type="ECO:0000256" key="6">
    <source>
        <dbReference type="ARBA" id="ARBA00023141"/>
    </source>
</evidence>
<dbReference type="Pfam" id="PF00218">
    <property type="entry name" value="IGPS"/>
    <property type="match status" value="1"/>
</dbReference>
<evidence type="ECO:0000256" key="4">
    <source>
        <dbReference type="ARBA" id="ARBA00022793"/>
    </source>
</evidence>
<evidence type="ECO:0000256" key="1">
    <source>
        <dbReference type="ARBA" id="ARBA00001633"/>
    </source>
</evidence>
<dbReference type="Gene3D" id="3.20.20.70">
    <property type="entry name" value="Aldolase class I"/>
    <property type="match status" value="1"/>
</dbReference>
<dbReference type="Proteomes" id="UP000320781">
    <property type="component" value="Unassembled WGS sequence"/>
</dbReference>
<feature type="domain" description="Indole-3-glycerol phosphate synthase" evidence="9">
    <location>
        <begin position="3"/>
        <end position="255"/>
    </location>
</feature>
<evidence type="ECO:0000259" key="9">
    <source>
        <dbReference type="Pfam" id="PF00218"/>
    </source>
</evidence>